<accession>A0A7S2TVU9</accession>
<proteinExistence type="predicted"/>
<organism evidence="1">
    <name type="scientific">Lotharella oceanica</name>
    <dbReference type="NCBI Taxonomy" id="641309"/>
    <lineage>
        <taxon>Eukaryota</taxon>
        <taxon>Sar</taxon>
        <taxon>Rhizaria</taxon>
        <taxon>Cercozoa</taxon>
        <taxon>Chlorarachniophyceae</taxon>
        <taxon>Lotharella</taxon>
    </lineage>
</organism>
<name>A0A7S2TVU9_9EUKA</name>
<dbReference type="InterPro" id="IPR016197">
    <property type="entry name" value="Chromo-like_dom_sf"/>
</dbReference>
<sequence length="279" mass="31916">MALTTKGLKLLDLPGDLILSCLEFGDEKMAVACTQTGTFMRKLISTKEGNLLWEALISRRWAGYAMLPRHLRPKCFRDEFFSRVSSPRVGDCVEVLWQGKFYSHTLGEHGTMGFEGKAWWQASVVAREPESGENGEQSENQFYYRAHFPGWESKWDEWITRGQIRWPKPMDYQADLEIDVGDHVEVLLESTRVPSVWMEGDVKKVTIDIDGVELFLVGGMKRPRHIWVRRDAIRLLYKRSSQHKECVPCFPLLFPGTCSNSSHANIDQDAPAASRCSLM</sequence>
<evidence type="ECO:0000313" key="1">
    <source>
        <dbReference type="EMBL" id="CAD9771208.1"/>
    </source>
</evidence>
<dbReference type="SUPFAM" id="SSF54160">
    <property type="entry name" value="Chromo domain-like"/>
    <property type="match status" value="1"/>
</dbReference>
<dbReference type="AlphaFoldDB" id="A0A7S2TVU9"/>
<dbReference type="Gene3D" id="2.30.30.140">
    <property type="match status" value="1"/>
</dbReference>
<gene>
    <name evidence="1" type="ORF">LSP00402_LOCUS15198</name>
</gene>
<protein>
    <submittedName>
        <fullName evidence="1">Uncharacterized protein</fullName>
    </submittedName>
</protein>
<dbReference type="EMBL" id="HBHP01024532">
    <property type="protein sequence ID" value="CAD9771208.1"/>
    <property type="molecule type" value="Transcribed_RNA"/>
</dbReference>
<reference evidence="1" key="1">
    <citation type="submission" date="2021-01" db="EMBL/GenBank/DDBJ databases">
        <authorList>
            <person name="Corre E."/>
            <person name="Pelletier E."/>
            <person name="Niang G."/>
            <person name="Scheremetjew M."/>
            <person name="Finn R."/>
            <person name="Kale V."/>
            <person name="Holt S."/>
            <person name="Cochrane G."/>
            <person name="Meng A."/>
            <person name="Brown T."/>
            <person name="Cohen L."/>
        </authorList>
    </citation>
    <scope>NUCLEOTIDE SEQUENCE</scope>
    <source>
        <strain evidence="1">CCMP622</strain>
    </source>
</reference>